<feature type="region of interest" description="Disordered" evidence="8">
    <location>
        <begin position="540"/>
        <end position="559"/>
    </location>
</feature>
<feature type="compositionally biased region" description="Low complexity" evidence="8">
    <location>
        <begin position="26"/>
        <end position="35"/>
    </location>
</feature>
<dbReference type="PROSITE" id="PS51318">
    <property type="entry name" value="TAT"/>
    <property type="match status" value="1"/>
</dbReference>
<dbReference type="GO" id="GO:0034480">
    <property type="term" value="F:phosphatidylcholine phospholipase C activity"/>
    <property type="evidence" value="ECO:0007669"/>
    <property type="project" value="UniProtKB-EC"/>
</dbReference>
<dbReference type="Pfam" id="PF04185">
    <property type="entry name" value="Phosphoesterase"/>
    <property type="match status" value="1"/>
</dbReference>
<evidence type="ECO:0000256" key="7">
    <source>
        <dbReference type="ARBA" id="ARBA00048421"/>
    </source>
</evidence>
<evidence type="ECO:0000256" key="3">
    <source>
        <dbReference type="ARBA" id="ARBA00012018"/>
    </source>
</evidence>
<comment type="similarity">
    <text evidence="2">Belongs to the bacterial phospholipase C family.</text>
</comment>
<evidence type="ECO:0000256" key="2">
    <source>
        <dbReference type="ARBA" id="ARBA00009717"/>
    </source>
</evidence>
<comment type="catalytic activity">
    <reaction evidence="7">
        <text>a 1,2-diacyl-sn-glycero-3-phosphocholine + H2O = phosphocholine + a 1,2-diacyl-sn-glycerol + H(+)</text>
        <dbReference type="Rhea" id="RHEA:10604"/>
        <dbReference type="ChEBI" id="CHEBI:15377"/>
        <dbReference type="ChEBI" id="CHEBI:15378"/>
        <dbReference type="ChEBI" id="CHEBI:17815"/>
        <dbReference type="ChEBI" id="CHEBI:57643"/>
        <dbReference type="ChEBI" id="CHEBI:295975"/>
        <dbReference type="EC" id="3.1.4.3"/>
    </reaction>
    <physiologicalReaction direction="left-to-right" evidence="7">
        <dbReference type="Rhea" id="RHEA:10605"/>
    </physiologicalReaction>
</comment>
<dbReference type="Pfam" id="PF10518">
    <property type="entry name" value="TAT_signal"/>
    <property type="match status" value="1"/>
</dbReference>
<accession>A0A852WYT9</accession>
<dbReference type="Gene3D" id="3.40.720.10">
    <property type="entry name" value="Alkaline Phosphatase, subunit A"/>
    <property type="match status" value="2"/>
</dbReference>
<keyword evidence="4" id="KW-0964">Secreted</keyword>
<evidence type="ECO:0000256" key="8">
    <source>
        <dbReference type="SAM" id="MobiDB-lite"/>
    </source>
</evidence>
<keyword evidence="10" id="KW-1185">Reference proteome</keyword>
<evidence type="ECO:0000256" key="1">
    <source>
        <dbReference type="ARBA" id="ARBA00004191"/>
    </source>
</evidence>
<evidence type="ECO:0000313" key="9">
    <source>
        <dbReference type="EMBL" id="NYG20274.1"/>
    </source>
</evidence>
<dbReference type="NCBIfam" id="TIGR01409">
    <property type="entry name" value="TAT_signal_seq"/>
    <property type="match status" value="1"/>
</dbReference>
<evidence type="ECO:0000313" key="10">
    <source>
        <dbReference type="Proteomes" id="UP000549066"/>
    </source>
</evidence>
<sequence>MTGDESSHERGASSGGDTDRDDTDRAGGATASGGSSRRDFLKFGGVAAAGAVVGGGVGAAIGASIGHALGYEAGADDFAAFSPREKAGFDHLVVVMGENRSFDNLLGWLYSDDDLPDGQRFDGLAFGDYSNTAPDGTKIAAHVYEGPTDEIMGRPNPDPGEEYPHVNTQIFNTIDPPENAELFVEKMTAPFNAPKPNAKPRMNGFVTDYLVNYERLKKGTPPDQAELAQIMGSFSTAMLPVLSTLAKNFAVFDAWHAGVPSQTFCNRSFFHASTSHGFVTNKHGGGYDKWLDAPATPTIFNRLEDAGLSWRIYFDELQLVSFTGVLHAPVLEKYWRTEHFATMEQFHDDVKNGKLPAYAFIEPRMIYNHNDFHPPFGKLRESDVDGTEVIDSAISDVRAGEALIHEIYSSIKESATSDGSNALNTMLLITFDEHGGCYDHVPPPSATPPEVEEPAGEMGFRFDRLGCRVPAIAVSAYTRAGSVINDEMHHGAVIATLAKLHGLKPLTRRDAEANDMFSAVNLDSPRHPQTWPSTTPQYIPPNPQAEAPHPGHAHKAKPLSPPARGLLGLLLAKFGRPDDEEPETYADAYELMQKYGIGLFGKPR</sequence>
<feature type="compositionally biased region" description="Basic and acidic residues" evidence="8">
    <location>
        <begin position="1"/>
        <end position="11"/>
    </location>
</feature>
<keyword evidence="4" id="KW-0134">Cell wall</keyword>
<evidence type="ECO:0000256" key="5">
    <source>
        <dbReference type="ARBA" id="ARBA00022801"/>
    </source>
</evidence>
<comment type="caution">
    <text evidence="9">The sequence shown here is derived from an EMBL/GenBank/DDBJ whole genome shotgun (WGS) entry which is preliminary data.</text>
</comment>
<comment type="subcellular location">
    <subcellularLocation>
        <location evidence="1">Secreted</location>
        <location evidence="1">Cell wall</location>
    </subcellularLocation>
</comment>
<dbReference type="RefSeq" id="WP_179550415.1">
    <property type="nucleotide sequence ID" value="NZ_JACCFI010000001.1"/>
</dbReference>
<dbReference type="Proteomes" id="UP000549066">
    <property type="component" value="Unassembled WGS sequence"/>
</dbReference>
<name>A0A852WYT9_9MICO</name>
<dbReference type="GO" id="GO:0009395">
    <property type="term" value="P:phospholipid catabolic process"/>
    <property type="evidence" value="ECO:0007669"/>
    <property type="project" value="TreeGrafter"/>
</dbReference>
<keyword evidence="5 9" id="KW-0378">Hydrolase</keyword>
<protein>
    <recommendedName>
        <fullName evidence="3">phospholipase C</fullName>
        <ecNumber evidence="3">3.1.4.3</ecNumber>
    </recommendedName>
</protein>
<keyword evidence="6" id="KW-0843">Virulence</keyword>
<dbReference type="InterPro" id="IPR006311">
    <property type="entry name" value="TAT_signal"/>
</dbReference>
<reference evidence="9 10" key="1">
    <citation type="submission" date="2020-07" db="EMBL/GenBank/DDBJ databases">
        <title>Sequencing the genomes of 1000 actinobacteria strains.</title>
        <authorList>
            <person name="Klenk H.-P."/>
        </authorList>
    </citation>
    <scope>NUCLEOTIDE SEQUENCE [LARGE SCALE GENOMIC DNA]</scope>
    <source>
        <strain evidence="9 10">DSM 8598</strain>
    </source>
</reference>
<feature type="region of interest" description="Disordered" evidence="8">
    <location>
        <begin position="1"/>
        <end position="35"/>
    </location>
</feature>
<gene>
    <name evidence="9" type="ORF">BJY17_001021</name>
</gene>
<dbReference type="InterPro" id="IPR019546">
    <property type="entry name" value="TAT_signal_bac_arc"/>
</dbReference>
<dbReference type="InterPro" id="IPR007312">
    <property type="entry name" value="Phosphoesterase"/>
</dbReference>
<organism evidence="9 10">
    <name type="scientific">Agromyces hippuratus</name>
    <dbReference type="NCBI Taxonomy" id="286438"/>
    <lineage>
        <taxon>Bacteria</taxon>
        <taxon>Bacillati</taxon>
        <taxon>Actinomycetota</taxon>
        <taxon>Actinomycetes</taxon>
        <taxon>Micrococcales</taxon>
        <taxon>Microbacteriaceae</taxon>
        <taxon>Agromyces</taxon>
    </lineage>
</organism>
<evidence type="ECO:0000256" key="6">
    <source>
        <dbReference type="ARBA" id="ARBA00023026"/>
    </source>
</evidence>
<dbReference type="AlphaFoldDB" id="A0A852WYT9"/>
<dbReference type="SUPFAM" id="SSF53649">
    <property type="entry name" value="Alkaline phosphatase-like"/>
    <property type="match status" value="1"/>
</dbReference>
<proteinExistence type="inferred from homology"/>
<dbReference type="EMBL" id="JACCFI010000001">
    <property type="protein sequence ID" value="NYG20274.1"/>
    <property type="molecule type" value="Genomic_DNA"/>
</dbReference>
<dbReference type="EC" id="3.1.4.3" evidence="3"/>
<dbReference type="InterPro" id="IPR017850">
    <property type="entry name" value="Alkaline_phosphatase_core_sf"/>
</dbReference>
<dbReference type="PANTHER" id="PTHR31956">
    <property type="entry name" value="NON-SPECIFIC PHOSPHOLIPASE C4-RELATED"/>
    <property type="match status" value="1"/>
</dbReference>
<evidence type="ECO:0000256" key="4">
    <source>
        <dbReference type="ARBA" id="ARBA00022512"/>
    </source>
</evidence>
<dbReference type="PANTHER" id="PTHR31956:SF1">
    <property type="entry name" value="NON-SPECIFIC PHOSPHOLIPASE C1"/>
    <property type="match status" value="1"/>
</dbReference>